<keyword evidence="7" id="KW-1185">Reference proteome</keyword>
<evidence type="ECO:0000256" key="4">
    <source>
        <dbReference type="ARBA" id="ARBA00023315"/>
    </source>
</evidence>
<dbReference type="SUPFAM" id="SSF51161">
    <property type="entry name" value="Trimeric LpxA-like enzymes"/>
    <property type="match status" value="1"/>
</dbReference>
<feature type="domain" description="PglD N-terminal" evidence="5">
    <location>
        <begin position="3"/>
        <end position="84"/>
    </location>
</feature>
<proteinExistence type="inferred from homology"/>
<dbReference type="InterPro" id="IPR001451">
    <property type="entry name" value="Hexapep"/>
</dbReference>
<comment type="similarity">
    <text evidence="1">Belongs to the transferase hexapeptide repeat family.</text>
</comment>
<gene>
    <name evidence="6" type="ORF">ACFSKP_17790</name>
</gene>
<evidence type="ECO:0000256" key="1">
    <source>
        <dbReference type="ARBA" id="ARBA00007274"/>
    </source>
</evidence>
<dbReference type="Proteomes" id="UP001597374">
    <property type="component" value="Unassembled WGS sequence"/>
</dbReference>
<keyword evidence="2" id="KW-0808">Transferase</keyword>
<dbReference type="EMBL" id="JBHUIM010000003">
    <property type="protein sequence ID" value="MFD2248125.1"/>
    <property type="molecule type" value="Genomic_DNA"/>
</dbReference>
<dbReference type="PANTHER" id="PTHR43300:SF7">
    <property type="entry name" value="UDP-N-ACETYLBACILLOSAMINE N-ACETYLTRANSFERASE"/>
    <property type="match status" value="1"/>
</dbReference>
<organism evidence="6 7">
    <name type="scientific">Pontibacter ruber</name>
    <dbReference type="NCBI Taxonomy" id="1343895"/>
    <lineage>
        <taxon>Bacteria</taxon>
        <taxon>Pseudomonadati</taxon>
        <taxon>Bacteroidota</taxon>
        <taxon>Cytophagia</taxon>
        <taxon>Cytophagales</taxon>
        <taxon>Hymenobacteraceae</taxon>
        <taxon>Pontibacter</taxon>
    </lineage>
</organism>
<dbReference type="Gene3D" id="2.160.10.10">
    <property type="entry name" value="Hexapeptide repeat proteins"/>
    <property type="match status" value="1"/>
</dbReference>
<protein>
    <submittedName>
        <fullName evidence="6">Acetyltransferase</fullName>
    </submittedName>
</protein>
<evidence type="ECO:0000256" key="3">
    <source>
        <dbReference type="ARBA" id="ARBA00022737"/>
    </source>
</evidence>
<dbReference type="NCBIfam" id="TIGR03570">
    <property type="entry name" value="NeuD_NnaD"/>
    <property type="match status" value="1"/>
</dbReference>
<dbReference type="Pfam" id="PF00132">
    <property type="entry name" value="Hexapep"/>
    <property type="match status" value="1"/>
</dbReference>
<dbReference type="Pfam" id="PF17836">
    <property type="entry name" value="PglD_N"/>
    <property type="match status" value="1"/>
</dbReference>
<evidence type="ECO:0000259" key="5">
    <source>
        <dbReference type="Pfam" id="PF17836"/>
    </source>
</evidence>
<evidence type="ECO:0000256" key="2">
    <source>
        <dbReference type="ARBA" id="ARBA00022679"/>
    </source>
</evidence>
<reference evidence="7" key="1">
    <citation type="journal article" date="2019" name="Int. J. Syst. Evol. Microbiol.">
        <title>The Global Catalogue of Microorganisms (GCM) 10K type strain sequencing project: providing services to taxonomists for standard genome sequencing and annotation.</title>
        <authorList>
            <consortium name="The Broad Institute Genomics Platform"/>
            <consortium name="The Broad Institute Genome Sequencing Center for Infectious Disease"/>
            <person name="Wu L."/>
            <person name="Ma J."/>
        </authorList>
    </citation>
    <scope>NUCLEOTIDE SEQUENCE [LARGE SCALE GENOMIC DNA]</scope>
    <source>
        <strain evidence="7">CGMCC 4.1782</strain>
    </source>
</reference>
<comment type="caution">
    <text evidence="6">The sequence shown here is derived from an EMBL/GenBank/DDBJ whole genome shotgun (WGS) entry which is preliminary data.</text>
</comment>
<keyword evidence="3" id="KW-0677">Repeat</keyword>
<dbReference type="InterPro" id="IPR050179">
    <property type="entry name" value="Trans_hexapeptide_repeat"/>
</dbReference>
<dbReference type="PROSITE" id="PS00101">
    <property type="entry name" value="HEXAPEP_TRANSFERASES"/>
    <property type="match status" value="1"/>
</dbReference>
<accession>A0ABW5D4B6</accession>
<dbReference type="InterPro" id="IPR041561">
    <property type="entry name" value="PglD_N"/>
</dbReference>
<dbReference type="RefSeq" id="WP_250431941.1">
    <property type="nucleotide sequence ID" value="NZ_JALPRR010000004.1"/>
</dbReference>
<name>A0ABW5D4B6_9BACT</name>
<dbReference type="Gene3D" id="3.40.50.20">
    <property type="match status" value="1"/>
</dbReference>
<evidence type="ECO:0000313" key="6">
    <source>
        <dbReference type="EMBL" id="MFD2248125.1"/>
    </source>
</evidence>
<keyword evidence="4" id="KW-0012">Acyltransferase</keyword>
<dbReference type="CDD" id="cd03360">
    <property type="entry name" value="LbH_AT_putative"/>
    <property type="match status" value="1"/>
</dbReference>
<dbReference type="InterPro" id="IPR018357">
    <property type="entry name" value="Hexapep_transf_CS"/>
</dbReference>
<dbReference type="PANTHER" id="PTHR43300">
    <property type="entry name" value="ACETYLTRANSFERASE"/>
    <property type="match status" value="1"/>
</dbReference>
<dbReference type="InterPro" id="IPR011004">
    <property type="entry name" value="Trimer_LpxA-like_sf"/>
</dbReference>
<dbReference type="InterPro" id="IPR020019">
    <property type="entry name" value="AcTrfase_PglD-like"/>
</dbReference>
<sequence>MKDIAIAGAGGLGREVLVLLHQINEVTPQWNILGFYDDDPALQQTQINGFPCLGSLTDLSQVNRELHVAVAVGYPAVKKQLVTSLQHNSCLFFPALVHPSAQPKPYQYIELAEGTLVFQGAVLTTNIRLGKHVLVYLNCTVGHDAVLENFVSLMPGVNLGGNTNLGEGAFLGANATVLQGLQIGSHTKIGAGSVVSNSIPDNCTAVGVPAKIIKHHDV</sequence>
<evidence type="ECO:0000313" key="7">
    <source>
        <dbReference type="Proteomes" id="UP001597374"/>
    </source>
</evidence>